<organism evidence="2 3">
    <name type="scientific">Amedibacterium intestinale</name>
    <dbReference type="NCBI Taxonomy" id="2583452"/>
    <lineage>
        <taxon>Bacteria</taxon>
        <taxon>Bacillati</taxon>
        <taxon>Bacillota</taxon>
        <taxon>Erysipelotrichia</taxon>
        <taxon>Erysipelotrichales</taxon>
        <taxon>Erysipelotrichaceae</taxon>
        <taxon>Amedibacterium</taxon>
    </lineage>
</organism>
<name>A0A6N4TJ67_9FIRM</name>
<feature type="transmembrane region" description="Helical" evidence="1">
    <location>
        <begin position="91"/>
        <end position="110"/>
    </location>
</feature>
<keyword evidence="1" id="KW-1133">Transmembrane helix</keyword>
<keyword evidence="1" id="KW-0812">Transmembrane</keyword>
<evidence type="ECO:0000256" key="1">
    <source>
        <dbReference type="SAM" id="Phobius"/>
    </source>
</evidence>
<evidence type="ECO:0000313" key="2">
    <source>
        <dbReference type="EMBL" id="BBK22445.1"/>
    </source>
</evidence>
<dbReference type="KEGG" id="aarg:Aargi30884_13480"/>
<dbReference type="RefSeq" id="WP_118277148.1">
    <property type="nucleotide sequence ID" value="NZ_AP019695.1"/>
</dbReference>
<evidence type="ECO:0000313" key="3">
    <source>
        <dbReference type="Proteomes" id="UP000464754"/>
    </source>
</evidence>
<reference evidence="3" key="1">
    <citation type="submission" date="2019-05" db="EMBL/GenBank/DDBJ databases">
        <title>Complete genome sequencing of Absiella argi strain JCM 30884.</title>
        <authorList>
            <person name="Sakamoto M."/>
            <person name="Murakami T."/>
            <person name="Mori H."/>
        </authorList>
    </citation>
    <scope>NUCLEOTIDE SEQUENCE [LARGE SCALE GENOMIC DNA]</scope>
    <source>
        <strain evidence="3">JCM 30884</strain>
    </source>
</reference>
<dbReference type="EMBL" id="AP019695">
    <property type="protein sequence ID" value="BBK22445.1"/>
    <property type="molecule type" value="Genomic_DNA"/>
</dbReference>
<proteinExistence type="predicted"/>
<keyword evidence="3" id="KW-1185">Reference proteome</keyword>
<dbReference type="Proteomes" id="UP000464754">
    <property type="component" value="Chromosome"/>
</dbReference>
<gene>
    <name evidence="2" type="ORF">Aargi30884_13480</name>
</gene>
<keyword evidence="1" id="KW-0472">Membrane</keyword>
<dbReference type="AlphaFoldDB" id="A0A6N4TJ67"/>
<accession>A0A6N4TJ67</accession>
<sequence length="114" mass="13162">MKKSLRDAEIVSMLEIALLPVFLYTYTPNKLIFWILIISFDSFALKKLDVEGLLPMMTSKEEMKKGRLLQFLEISYIACLGVMAFKNLELAGYLLVNDIVISFLAVYLYLKKKQ</sequence>
<protein>
    <submittedName>
        <fullName evidence="2">Uncharacterized protein</fullName>
    </submittedName>
</protein>